<reference evidence="2" key="1">
    <citation type="journal article" date="2019" name="Int. J. Syst. Evol. Microbiol.">
        <title>The Global Catalogue of Microorganisms (GCM) 10K type strain sequencing project: providing services to taxonomists for standard genome sequencing and annotation.</title>
        <authorList>
            <consortium name="The Broad Institute Genomics Platform"/>
            <consortium name="The Broad Institute Genome Sequencing Center for Infectious Disease"/>
            <person name="Wu L."/>
            <person name="Ma J."/>
        </authorList>
    </citation>
    <scope>NUCLEOTIDE SEQUENCE [LARGE SCALE GENOMIC DNA]</scope>
    <source>
        <strain evidence="2">JCM 18424</strain>
    </source>
</reference>
<evidence type="ECO:0000313" key="1">
    <source>
        <dbReference type="EMBL" id="GAA5095827.1"/>
    </source>
</evidence>
<name>A0ABP9MF98_9GAMM</name>
<keyword evidence="2" id="KW-1185">Reference proteome</keyword>
<accession>A0ABP9MF98</accession>
<comment type="caution">
    <text evidence="1">The sequence shown here is derived from an EMBL/GenBank/DDBJ whole genome shotgun (WGS) entry which is preliminary data.</text>
</comment>
<dbReference type="EMBL" id="BAABKE010000002">
    <property type="protein sequence ID" value="GAA5095827.1"/>
    <property type="molecule type" value="Genomic_DNA"/>
</dbReference>
<evidence type="ECO:0000313" key="2">
    <source>
        <dbReference type="Proteomes" id="UP001500631"/>
    </source>
</evidence>
<proteinExistence type="predicted"/>
<organism evidence="1 2">
    <name type="scientific">Wohlfahrtiimonas larvae</name>
    <dbReference type="NCBI Taxonomy" id="1157986"/>
    <lineage>
        <taxon>Bacteria</taxon>
        <taxon>Pseudomonadati</taxon>
        <taxon>Pseudomonadota</taxon>
        <taxon>Gammaproteobacteria</taxon>
        <taxon>Cardiobacteriales</taxon>
        <taxon>Ignatzschineriaceae</taxon>
        <taxon>Wohlfahrtiimonas</taxon>
    </lineage>
</organism>
<dbReference type="Proteomes" id="UP001500631">
    <property type="component" value="Unassembled WGS sequence"/>
</dbReference>
<protein>
    <submittedName>
        <fullName evidence="1">Uncharacterized protein</fullName>
    </submittedName>
</protein>
<sequence>MRCYYNNILIKIKFNKPNQRLIIKFRTTKFKNDLSHKTYLLILTLYDKNLKSHFYLSF</sequence>
<gene>
    <name evidence="1" type="ORF">GCM10023338_05590</name>
</gene>